<dbReference type="InterPro" id="IPR000160">
    <property type="entry name" value="GGDEF_dom"/>
</dbReference>
<reference evidence="4 5" key="1">
    <citation type="journal article" date="2019" name="Int. J. Syst. Evol. Microbiol.">
        <title>The Global Catalogue of Microorganisms (GCM) 10K type strain sequencing project: providing services to taxonomists for standard genome sequencing and annotation.</title>
        <authorList>
            <consortium name="The Broad Institute Genomics Platform"/>
            <consortium name="The Broad Institute Genome Sequencing Center for Infectious Disease"/>
            <person name="Wu L."/>
            <person name="Ma J."/>
        </authorList>
    </citation>
    <scope>NUCLEOTIDE SEQUENCE [LARGE SCALE GENOMIC DNA]</scope>
    <source>
        <strain evidence="4 5">JCM 15503</strain>
    </source>
</reference>
<evidence type="ECO:0000313" key="4">
    <source>
        <dbReference type="EMBL" id="GAA0761277.1"/>
    </source>
</evidence>
<dbReference type="InterPro" id="IPR013783">
    <property type="entry name" value="Ig-like_fold"/>
</dbReference>
<dbReference type="InterPro" id="IPR015943">
    <property type="entry name" value="WD40/YVTN_repeat-like_dom_sf"/>
</dbReference>
<accession>A0ABN1KBU3</accession>
<gene>
    <name evidence="4" type="ORF">GCM10009107_44870</name>
</gene>
<dbReference type="CDD" id="cd01949">
    <property type="entry name" value="GGDEF"/>
    <property type="match status" value="1"/>
</dbReference>
<name>A0ABN1KBU3_9BURK</name>
<dbReference type="InterPro" id="IPR011110">
    <property type="entry name" value="Reg_prop"/>
</dbReference>
<feature type="domain" description="GGDEF" evidence="3">
    <location>
        <begin position="823"/>
        <end position="961"/>
    </location>
</feature>
<dbReference type="InterPro" id="IPR029787">
    <property type="entry name" value="Nucleotide_cyclase"/>
</dbReference>
<evidence type="ECO:0000256" key="1">
    <source>
        <dbReference type="ARBA" id="ARBA00012528"/>
    </source>
</evidence>
<dbReference type="InterPro" id="IPR050469">
    <property type="entry name" value="Diguanylate_Cyclase"/>
</dbReference>
<dbReference type="EMBL" id="BAAAEW010000026">
    <property type="protein sequence ID" value="GAA0761277.1"/>
    <property type="molecule type" value="Genomic_DNA"/>
</dbReference>
<dbReference type="Proteomes" id="UP001500279">
    <property type="component" value="Unassembled WGS sequence"/>
</dbReference>
<dbReference type="Pfam" id="PF07494">
    <property type="entry name" value="Reg_prop"/>
    <property type="match status" value="4"/>
</dbReference>
<dbReference type="PANTHER" id="PTHR45138:SF9">
    <property type="entry name" value="DIGUANYLATE CYCLASE DGCM-RELATED"/>
    <property type="match status" value="1"/>
</dbReference>
<sequence>MAQALPLQYMQSASGLDNLVVTALAQDDKGRLWIGTENGLYLHDGSRIARADPEALPLADRQITKLMPATRGGLWVGTAEALWLRQDGRFTEVTDQGRPLPVGLGQTLALTATGDLLVLSRGRVKLVRAAMVASAATTPAPVSLQAEPALPSEVEAELTNLGLQSILMGREGTLWMGCGEALCQWQQGRLAQWKAKQGLPPTLWSSLLQARDGSIWARSRARIMRLPPGGQHFEALTPAELSLGTVHPQMPMAEDGLGRILTLEDGGLLRWDGSRWERFGRSNGLEVAGGVHAILVDRDREVWLGTAGRGLARWSGYDHWSNWTMGQGLPDAEVWRFMRDSSGRFWLGTGSGLAQTSGGAGTGVRLQMHPIAGTAHQVGSVVEDEQHQLWMATFKGEVLRRDERSGQWRRVVAGLPVIYQLLPRPDGTLWAATHGGLYEIRRDHAGQAVARRIEAERSVLGGDAAISNMCHDEAGRLWLATSAGLLLQLPGQGFTRPRVHGLPSEATAVWPLACGRHQRVYFATRDGGLWRMAPDATGDWYAERVRAQALGRRNIQSLLEDRRGWLWVATDGGLLVTDGERWRRFDPSEGLVWGDCNQNALYEDQDGDIWVGTSQGASRISQPEELLAPANLALHIASVRRAQETPDPALPWQANWSELPLAIHWRVPVFANREGLRVWYRLRGQSDEWAVTSNQEVSFAALPEGEYSFEAWAENLDLGQRSATVSFSFQILPPWWRSQWARLGYAALMACLVMAAHRWRVRRLMHRQTELERLVRERTQALEASHEQMRQQALTDGLTGALNRRAIMATAERELARARRSGPPVMLVLLDIDHFKRVNDRHGHPAGDAVLQAVVTCLQADIREYDALGRYGGEEFLLVLPGLSCATAAGRQRVEHLCCLVAQHPFALEDGTQLTVTCSMGAVDSTQAEGSAELKPLIDLADQALYRAKQQGRNRVVFVSAAEAQPRLG</sequence>
<dbReference type="Gene3D" id="3.30.70.270">
    <property type="match status" value="1"/>
</dbReference>
<protein>
    <recommendedName>
        <fullName evidence="1">diguanylate cyclase</fullName>
        <ecNumber evidence="1">2.7.7.65</ecNumber>
    </recommendedName>
</protein>
<dbReference type="PANTHER" id="PTHR45138">
    <property type="entry name" value="REGULATORY COMPONENTS OF SENSORY TRANSDUCTION SYSTEM"/>
    <property type="match status" value="1"/>
</dbReference>
<dbReference type="Pfam" id="PF00990">
    <property type="entry name" value="GGDEF"/>
    <property type="match status" value="1"/>
</dbReference>
<dbReference type="PROSITE" id="PS50887">
    <property type="entry name" value="GGDEF"/>
    <property type="match status" value="1"/>
</dbReference>
<evidence type="ECO:0000259" key="3">
    <source>
        <dbReference type="PROSITE" id="PS50887"/>
    </source>
</evidence>
<dbReference type="SUPFAM" id="SSF55073">
    <property type="entry name" value="Nucleotide cyclase"/>
    <property type="match status" value="1"/>
</dbReference>
<evidence type="ECO:0000256" key="2">
    <source>
        <dbReference type="ARBA" id="ARBA00034247"/>
    </source>
</evidence>
<dbReference type="SMART" id="SM00267">
    <property type="entry name" value="GGDEF"/>
    <property type="match status" value="1"/>
</dbReference>
<evidence type="ECO:0000313" key="5">
    <source>
        <dbReference type="Proteomes" id="UP001500279"/>
    </source>
</evidence>
<comment type="catalytic activity">
    <reaction evidence="2">
        <text>2 GTP = 3',3'-c-di-GMP + 2 diphosphate</text>
        <dbReference type="Rhea" id="RHEA:24898"/>
        <dbReference type="ChEBI" id="CHEBI:33019"/>
        <dbReference type="ChEBI" id="CHEBI:37565"/>
        <dbReference type="ChEBI" id="CHEBI:58805"/>
        <dbReference type="EC" id="2.7.7.65"/>
    </reaction>
</comment>
<dbReference type="Gene3D" id="2.130.10.10">
    <property type="entry name" value="YVTN repeat-like/Quinoprotein amine dehydrogenase"/>
    <property type="match status" value="3"/>
</dbReference>
<dbReference type="RefSeq" id="WP_170200832.1">
    <property type="nucleotide sequence ID" value="NZ_BAAAEW010000026.1"/>
</dbReference>
<proteinExistence type="predicted"/>
<dbReference type="Gene3D" id="2.60.40.10">
    <property type="entry name" value="Immunoglobulins"/>
    <property type="match status" value="1"/>
</dbReference>
<dbReference type="SUPFAM" id="SSF63829">
    <property type="entry name" value="Calcium-dependent phosphotriesterase"/>
    <property type="match status" value="3"/>
</dbReference>
<dbReference type="EC" id="2.7.7.65" evidence="1"/>
<organism evidence="4 5">
    <name type="scientific">Ideonella azotifigens</name>
    <dbReference type="NCBI Taxonomy" id="513160"/>
    <lineage>
        <taxon>Bacteria</taxon>
        <taxon>Pseudomonadati</taxon>
        <taxon>Pseudomonadota</taxon>
        <taxon>Betaproteobacteria</taxon>
        <taxon>Burkholderiales</taxon>
        <taxon>Sphaerotilaceae</taxon>
        <taxon>Ideonella</taxon>
    </lineage>
</organism>
<keyword evidence="5" id="KW-1185">Reference proteome</keyword>
<dbReference type="InterPro" id="IPR043128">
    <property type="entry name" value="Rev_trsase/Diguanyl_cyclase"/>
</dbReference>
<comment type="caution">
    <text evidence="4">The sequence shown here is derived from an EMBL/GenBank/DDBJ whole genome shotgun (WGS) entry which is preliminary data.</text>
</comment>
<dbReference type="NCBIfam" id="TIGR00254">
    <property type="entry name" value="GGDEF"/>
    <property type="match status" value="1"/>
</dbReference>